<keyword evidence="2" id="KW-0808">Transferase</keyword>
<dbReference type="STRING" id="632773.BBEV_2528"/>
<organism evidence="2 3">
    <name type="scientific">Salisediminibacterium beveridgei</name>
    <dbReference type="NCBI Taxonomy" id="632773"/>
    <lineage>
        <taxon>Bacteria</taxon>
        <taxon>Bacillati</taxon>
        <taxon>Bacillota</taxon>
        <taxon>Bacilli</taxon>
        <taxon>Bacillales</taxon>
        <taxon>Bacillaceae</taxon>
        <taxon>Salisediminibacterium</taxon>
    </lineage>
</organism>
<evidence type="ECO:0000313" key="2">
    <source>
        <dbReference type="EMBL" id="AOM83867.1"/>
    </source>
</evidence>
<sequence>MTFRIRVAVPEDARNILGYLKQVGGESDHLLIDGWGLPISEAEEISILQKMKDDPGACMLVGEMDEKLVSIASYQASSNQRIAHHAELAVSVKKACWGKGIGRKMIEALIDEAAKSERIRILHLKVKADNERAIRLYKGLGFQEIGRFESFFHIKGTDYDAVLMNLKMR</sequence>
<accession>A0A1D7QXX8</accession>
<dbReference type="GO" id="GO:0016747">
    <property type="term" value="F:acyltransferase activity, transferring groups other than amino-acyl groups"/>
    <property type="evidence" value="ECO:0007669"/>
    <property type="project" value="InterPro"/>
</dbReference>
<dbReference type="PROSITE" id="PS51186">
    <property type="entry name" value="GNAT"/>
    <property type="match status" value="1"/>
</dbReference>
<dbReference type="Proteomes" id="UP000094463">
    <property type="component" value="Chromosome"/>
</dbReference>
<dbReference type="InterPro" id="IPR016181">
    <property type="entry name" value="Acyl_CoA_acyltransferase"/>
</dbReference>
<dbReference type="CDD" id="cd04301">
    <property type="entry name" value="NAT_SF"/>
    <property type="match status" value="1"/>
</dbReference>
<evidence type="ECO:0000313" key="3">
    <source>
        <dbReference type="Proteomes" id="UP000094463"/>
    </source>
</evidence>
<dbReference type="OrthoDB" id="9802340at2"/>
<dbReference type="SUPFAM" id="SSF55729">
    <property type="entry name" value="Acyl-CoA N-acyltransferases (Nat)"/>
    <property type="match status" value="1"/>
</dbReference>
<dbReference type="PANTHER" id="PTHR43415">
    <property type="entry name" value="SPERMIDINE N(1)-ACETYLTRANSFERASE"/>
    <property type="match status" value="1"/>
</dbReference>
<evidence type="ECO:0000259" key="1">
    <source>
        <dbReference type="PROSITE" id="PS51186"/>
    </source>
</evidence>
<dbReference type="Gene3D" id="3.40.630.30">
    <property type="match status" value="1"/>
</dbReference>
<protein>
    <submittedName>
        <fullName evidence="2">Acetyltransferase, GNAT family</fullName>
    </submittedName>
</protein>
<dbReference type="InterPro" id="IPR000182">
    <property type="entry name" value="GNAT_dom"/>
</dbReference>
<dbReference type="EMBL" id="CP012502">
    <property type="protein sequence ID" value="AOM83867.1"/>
    <property type="molecule type" value="Genomic_DNA"/>
</dbReference>
<feature type="domain" description="N-acetyltransferase" evidence="1">
    <location>
        <begin position="3"/>
        <end position="169"/>
    </location>
</feature>
<gene>
    <name evidence="2" type="ORF">BBEV_2528</name>
</gene>
<keyword evidence="3" id="KW-1185">Reference proteome</keyword>
<dbReference type="PANTHER" id="PTHR43415:SF3">
    <property type="entry name" value="GNAT-FAMILY ACETYLTRANSFERASE"/>
    <property type="match status" value="1"/>
</dbReference>
<reference evidence="2 3" key="1">
    <citation type="submission" date="2015-08" db="EMBL/GenBank/DDBJ databases">
        <title>The complete genome sequence of Bacillus beveridgei MLTeJB.</title>
        <authorList>
            <person name="Hanson T.E."/>
            <person name="Mesa C."/>
            <person name="Basesman S.M."/>
            <person name="Oremland R.S."/>
        </authorList>
    </citation>
    <scope>NUCLEOTIDE SEQUENCE [LARGE SCALE GENOMIC DNA]</scope>
    <source>
        <strain evidence="2 3">MLTeJB</strain>
    </source>
</reference>
<name>A0A1D7QXX8_9BACI</name>
<dbReference type="Pfam" id="PF00583">
    <property type="entry name" value="Acetyltransf_1"/>
    <property type="match status" value="1"/>
</dbReference>
<dbReference type="RefSeq" id="WP_069365806.1">
    <property type="nucleotide sequence ID" value="NZ_CP012502.1"/>
</dbReference>
<dbReference type="KEGG" id="bbev:BBEV_2528"/>
<proteinExistence type="predicted"/>
<dbReference type="AlphaFoldDB" id="A0A1D7QXX8"/>